<evidence type="ECO:0000256" key="1">
    <source>
        <dbReference type="SAM" id="Phobius"/>
    </source>
</evidence>
<keyword evidence="3" id="KW-1185">Reference proteome</keyword>
<sequence length="128" mass="14982">MSIIGEVHASVSLPILRPSCAHHPFPTVQQTSKNFYNTFGTMSQTKFLFQIFLVTLLLVSYTFCKEGFWRKRRSPTNKMATLDRLKRFASGDRLKEYEEQAEPSYGYNPGNRVFHNFYYRRPDVSQKS</sequence>
<reference evidence="2" key="1">
    <citation type="submission" date="2022-08" db="UniProtKB">
        <authorList>
            <consortium name="EnsemblMetazoa"/>
        </authorList>
    </citation>
    <scope>IDENTIFICATION</scope>
    <source>
        <strain evidence="2">05x7-T-G4-1.051#20</strain>
    </source>
</reference>
<evidence type="ECO:0000313" key="2">
    <source>
        <dbReference type="EnsemblMetazoa" id="G22951.1:cds"/>
    </source>
</evidence>
<keyword evidence="1" id="KW-1133">Transmembrane helix</keyword>
<organism evidence="2 3">
    <name type="scientific">Magallana gigas</name>
    <name type="common">Pacific oyster</name>
    <name type="synonym">Crassostrea gigas</name>
    <dbReference type="NCBI Taxonomy" id="29159"/>
    <lineage>
        <taxon>Eukaryota</taxon>
        <taxon>Metazoa</taxon>
        <taxon>Spiralia</taxon>
        <taxon>Lophotrochozoa</taxon>
        <taxon>Mollusca</taxon>
        <taxon>Bivalvia</taxon>
        <taxon>Autobranchia</taxon>
        <taxon>Pteriomorphia</taxon>
        <taxon>Ostreida</taxon>
        <taxon>Ostreoidea</taxon>
        <taxon>Ostreidae</taxon>
        <taxon>Magallana</taxon>
    </lineage>
</organism>
<feature type="transmembrane region" description="Helical" evidence="1">
    <location>
        <begin position="47"/>
        <end position="64"/>
    </location>
</feature>
<dbReference type="AlphaFoldDB" id="A0A8W8KCX0"/>
<keyword evidence="1" id="KW-0472">Membrane</keyword>
<dbReference type="EnsemblMetazoa" id="G22951.1">
    <property type="protein sequence ID" value="G22951.1:cds"/>
    <property type="gene ID" value="G22951"/>
</dbReference>
<name>A0A8W8KCX0_MAGGI</name>
<proteinExistence type="predicted"/>
<accession>A0A8W8KCX0</accession>
<evidence type="ECO:0000313" key="3">
    <source>
        <dbReference type="Proteomes" id="UP000005408"/>
    </source>
</evidence>
<protein>
    <submittedName>
        <fullName evidence="2">Uncharacterized protein</fullName>
    </submittedName>
</protein>
<dbReference type="Proteomes" id="UP000005408">
    <property type="component" value="Unassembled WGS sequence"/>
</dbReference>
<keyword evidence="1" id="KW-0812">Transmembrane</keyword>